<evidence type="ECO:0000313" key="1">
    <source>
        <dbReference type="EMBL" id="JAD24270.1"/>
    </source>
</evidence>
<proteinExistence type="predicted"/>
<accession>A0A0A8YG73</accession>
<organism evidence="1">
    <name type="scientific">Arundo donax</name>
    <name type="common">Giant reed</name>
    <name type="synonym">Donax arundinaceus</name>
    <dbReference type="NCBI Taxonomy" id="35708"/>
    <lineage>
        <taxon>Eukaryota</taxon>
        <taxon>Viridiplantae</taxon>
        <taxon>Streptophyta</taxon>
        <taxon>Embryophyta</taxon>
        <taxon>Tracheophyta</taxon>
        <taxon>Spermatophyta</taxon>
        <taxon>Magnoliopsida</taxon>
        <taxon>Liliopsida</taxon>
        <taxon>Poales</taxon>
        <taxon>Poaceae</taxon>
        <taxon>PACMAD clade</taxon>
        <taxon>Arundinoideae</taxon>
        <taxon>Arundineae</taxon>
        <taxon>Arundo</taxon>
    </lineage>
</organism>
<name>A0A0A8YG73_ARUDO</name>
<protein>
    <submittedName>
        <fullName evidence="1">Uncharacterized protein</fullName>
    </submittedName>
</protein>
<reference evidence="1" key="2">
    <citation type="journal article" date="2015" name="Data Brief">
        <title>Shoot transcriptome of the giant reed, Arundo donax.</title>
        <authorList>
            <person name="Barrero R.A."/>
            <person name="Guerrero F.D."/>
            <person name="Moolhuijzen P."/>
            <person name="Goolsby J.A."/>
            <person name="Tidwell J."/>
            <person name="Bellgard S.E."/>
            <person name="Bellgard M.I."/>
        </authorList>
    </citation>
    <scope>NUCLEOTIDE SEQUENCE</scope>
    <source>
        <tissue evidence="1">Shoot tissue taken approximately 20 cm above the soil surface</tissue>
    </source>
</reference>
<dbReference type="EMBL" id="GBRH01273625">
    <property type="protein sequence ID" value="JAD24270.1"/>
    <property type="molecule type" value="Transcribed_RNA"/>
</dbReference>
<dbReference type="AlphaFoldDB" id="A0A0A8YG73"/>
<sequence length="47" mass="5395">MPVSDSYTEIICLYVAIEKVRVPISVLFMVCSMYNGSTVWIWNFDSS</sequence>
<reference evidence="1" key="1">
    <citation type="submission" date="2014-09" db="EMBL/GenBank/DDBJ databases">
        <authorList>
            <person name="Magalhaes I.L.F."/>
            <person name="Oliveira U."/>
            <person name="Santos F.R."/>
            <person name="Vidigal T.H.D.A."/>
            <person name="Brescovit A.D."/>
            <person name="Santos A.J."/>
        </authorList>
    </citation>
    <scope>NUCLEOTIDE SEQUENCE</scope>
    <source>
        <tissue evidence="1">Shoot tissue taken approximately 20 cm above the soil surface</tissue>
    </source>
</reference>